<gene>
    <name evidence="1" type="ORF">BABINDRAFT_10403</name>
</gene>
<name>A0A1E3QJL9_9ASCO</name>
<dbReference type="GeneID" id="30144589"/>
<protein>
    <submittedName>
        <fullName evidence="1">Uncharacterized protein</fullName>
    </submittedName>
</protein>
<evidence type="ECO:0000313" key="2">
    <source>
        <dbReference type="Proteomes" id="UP000094336"/>
    </source>
</evidence>
<dbReference type="EMBL" id="KV454442">
    <property type="protein sequence ID" value="ODQ77262.1"/>
    <property type="molecule type" value="Genomic_DNA"/>
</dbReference>
<dbReference type="Proteomes" id="UP000094336">
    <property type="component" value="Unassembled WGS sequence"/>
</dbReference>
<feature type="non-terminal residue" evidence="1">
    <location>
        <position position="1"/>
    </location>
</feature>
<accession>A0A1E3QJL9</accession>
<sequence>LSASNLQTLMKSTTQLQMLTQGSVPTWSIGKKYSSADFGKMLVTYGEACTLGKVSSTNVAAINGVLQEIDSAKIF</sequence>
<evidence type="ECO:0000313" key="1">
    <source>
        <dbReference type="EMBL" id="ODQ77262.1"/>
    </source>
</evidence>
<keyword evidence="2" id="KW-1185">Reference proteome</keyword>
<organism evidence="1 2">
    <name type="scientific">Babjeviella inositovora NRRL Y-12698</name>
    <dbReference type="NCBI Taxonomy" id="984486"/>
    <lineage>
        <taxon>Eukaryota</taxon>
        <taxon>Fungi</taxon>
        <taxon>Dikarya</taxon>
        <taxon>Ascomycota</taxon>
        <taxon>Saccharomycotina</taxon>
        <taxon>Pichiomycetes</taxon>
        <taxon>Serinales incertae sedis</taxon>
        <taxon>Babjeviella</taxon>
    </lineage>
</organism>
<dbReference type="AlphaFoldDB" id="A0A1E3QJL9"/>
<dbReference type="RefSeq" id="XP_018982590.1">
    <property type="nucleotide sequence ID" value="XM_019126735.1"/>
</dbReference>
<reference evidence="2" key="1">
    <citation type="submission" date="2016-05" db="EMBL/GenBank/DDBJ databases">
        <title>Comparative genomics of biotechnologically important yeasts.</title>
        <authorList>
            <consortium name="DOE Joint Genome Institute"/>
            <person name="Riley R."/>
            <person name="Haridas S."/>
            <person name="Wolfe K.H."/>
            <person name="Lopes M.R."/>
            <person name="Hittinger C.T."/>
            <person name="Goker M."/>
            <person name="Salamov A."/>
            <person name="Wisecaver J."/>
            <person name="Long T.M."/>
            <person name="Aerts A.L."/>
            <person name="Barry K."/>
            <person name="Choi C."/>
            <person name="Clum A."/>
            <person name="Coughlan A.Y."/>
            <person name="Deshpande S."/>
            <person name="Douglass A.P."/>
            <person name="Hanson S.J."/>
            <person name="Klenk H.-P."/>
            <person name="Labutti K."/>
            <person name="Lapidus A."/>
            <person name="Lindquist E."/>
            <person name="Lipzen A."/>
            <person name="Meier-Kolthoff J.P."/>
            <person name="Ohm R.A."/>
            <person name="Otillar R.P."/>
            <person name="Pangilinan J."/>
            <person name="Peng Y."/>
            <person name="Rokas A."/>
            <person name="Rosa C.A."/>
            <person name="Scheuner C."/>
            <person name="Sibirny A.A."/>
            <person name="Slot J.C."/>
            <person name="Stielow J.B."/>
            <person name="Sun H."/>
            <person name="Kurtzman C.P."/>
            <person name="Blackwell M."/>
            <person name="Grigoriev I.V."/>
            <person name="Jeffries T.W."/>
        </authorList>
    </citation>
    <scope>NUCLEOTIDE SEQUENCE [LARGE SCALE GENOMIC DNA]</scope>
    <source>
        <strain evidence="2">NRRL Y-12698</strain>
    </source>
</reference>
<proteinExistence type="predicted"/>